<organism evidence="6 7">
    <name type="scientific">Lacibacterium aquatile</name>
    <dbReference type="NCBI Taxonomy" id="1168082"/>
    <lineage>
        <taxon>Bacteria</taxon>
        <taxon>Pseudomonadati</taxon>
        <taxon>Pseudomonadota</taxon>
        <taxon>Alphaproteobacteria</taxon>
        <taxon>Rhodospirillales</taxon>
        <taxon>Rhodospirillaceae</taxon>
    </lineage>
</organism>
<feature type="DNA-binding region" description="H-T-H motif" evidence="4">
    <location>
        <begin position="31"/>
        <end position="50"/>
    </location>
</feature>
<evidence type="ECO:0000313" key="7">
    <source>
        <dbReference type="Proteomes" id="UP001597295"/>
    </source>
</evidence>
<dbReference type="PANTHER" id="PTHR30055:SF220">
    <property type="entry name" value="TETR-FAMILY REGULATORY PROTEIN"/>
    <property type="match status" value="1"/>
</dbReference>
<dbReference type="Gene3D" id="1.10.357.10">
    <property type="entry name" value="Tetracycline Repressor, domain 2"/>
    <property type="match status" value="1"/>
</dbReference>
<dbReference type="SUPFAM" id="SSF46689">
    <property type="entry name" value="Homeodomain-like"/>
    <property type="match status" value="1"/>
</dbReference>
<gene>
    <name evidence="6" type="ORF">ACFSM5_11900</name>
</gene>
<keyword evidence="7" id="KW-1185">Reference proteome</keyword>
<dbReference type="RefSeq" id="WP_379876616.1">
    <property type="nucleotide sequence ID" value="NZ_JBHUIP010000012.1"/>
</dbReference>
<keyword evidence="2 4" id="KW-0238">DNA-binding</keyword>
<proteinExistence type="predicted"/>
<dbReference type="InterPro" id="IPR036271">
    <property type="entry name" value="Tet_transcr_reg_TetR-rel_C_sf"/>
</dbReference>
<evidence type="ECO:0000313" key="6">
    <source>
        <dbReference type="EMBL" id="MFD2263593.1"/>
    </source>
</evidence>
<dbReference type="SUPFAM" id="SSF48498">
    <property type="entry name" value="Tetracyclin repressor-like, C-terminal domain"/>
    <property type="match status" value="1"/>
</dbReference>
<dbReference type="PANTHER" id="PTHR30055">
    <property type="entry name" value="HTH-TYPE TRANSCRIPTIONAL REGULATOR RUTR"/>
    <property type="match status" value="1"/>
</dbReference>
<reference evidence="7" key="1">
    <citation type="journal article" date="2019" name="Int. J. Syst. Evol. Microbiol.">
        <title>The Global Catalogue of Microorganisms (GCM) 10K type strain sequencing project: providing services to taxonomists for standard genome sequencing and annotation.</title>
        <authorList>
            <consortium name="The Broad Institute Genomics Platform"/>
            <consortium name="The Broad Institute Genome Sequencing Center for Infectious Disease"/>
            <person name="Wu L."/>
            <person name="Ma J."/>
        </authorList>
    </citation>
    <scope>NUCLEOTIDE SEQUENCE [LARGE SCALE GENOMIC DNA]</scope>
    <source>
        <strain evidence="7">CGMCC 1.19062</strain>
    </source>
</reference>
<sequence length="202" mass="21257">MTKRYHHGDLRAALLSAARDILAETGPDGFSLRDCARRAGVSHAAPAHHFGDAKGLLTAVATEGFEALSRAMQIKADTCGPDAADRLTALGEAYVEQAVTDPGAFRIMFRPALLHTEDPRLKQAADRARQVLQGGIEAIPSTKGGDAKTQQIRAILAWSTVHGLASLLLDGPLAREVGAPAKEIAGPLAKQVLGMLTLRIGA</sequence>
<protein>
    <submittedName>
        <fullName evidence="6">TetR/AcrR family transcriptional regulator</fullName>
    </submittedName>
</protein>
<accession>A0ABW5DR08</accession>
<name>A0ABW5DR08_9PROT</name>
<keyword evidence="1" id="KW-0805">Transcription regulation</keyword>
<evidence type="ECO:0000256" key="3">
    <source>
        <dbReference type="ARBA" id="ARBA00023163"/>
    </source>
</evidence>
<dbReference type="InterPro" id="IPR025996">
    <property type="entry name" value="MT1864/Rv1816-like_C"/>
</dbReference>
<dbReference type="Proteomes" id="UP001597295">
    <property type="component" value="Unassembled WGS sequence"/>
</dbReference>
<dbReference type="InterPro" id="IPR050109">
    <property type="entry name" value="HTH-type_TetR-like_transc_reg"/>
</dbReference>
<dbReference type="Pfam" id="PF00440">
    <property type="entry name" value="TetR_N"/>
    <property type="match status" value="1"/>
</dbReference>
<evidence type="ECO:0000259" key="5">
    <source>
        <dbReference type="PROSITE" id="PS50977"/>
    </source>
</evidence>
<feature type="domain" description="HTH tetR-type" evidence="5">
    <location>
        <begin position="8"/>
        <end position="68"/>
    </location>
</feature>
<dbReference type="PROSITE" id="PS50977">
    <property type="entry name" value="HTH_TETR_2"/>
    <property type="match status" value="1"/>
</dbReference>
<evidence type="ECO:0000256" key="1">
    <source>
        <dbReference type="ARBA" id="ARBA00023015"/>
    </source>
</evidence>
<evidence type="ECO:0000256" key="4">
    <source>
        <dbReference type="PROSITE-ProRule" id="PRU00335"/>
    </source>
</evidence>
<dbReference type="EMBL" id="JBHUIP010000012">
    <property type="protein sequence ID" value="MFD2263593.1"/>
    <property type="molecule type" value="Genomic_DNA"/>
</dbReference>
<dbReference type="Pfam" id="PF13305">
    <property type="entry name" value="TetR_C_33"/>
    <property type="match status" value="1"/>
</dbReference>
<dbReference type="InterPro" id="IPR001647">
    <property type="entry name" value="HTH_TetR"/>
</dbReference>
<dbReference type="InterPro" id="IPR009057">
    <property type="entry name" value="Homeodomain-like_sf"/>
</dbReference>
<keyword evidence="3" id="KW-0804">Transcription</keyword>
<evidence type="ECO:0000256" key="2">
    <source>
        <dbReference type="ARBA" id="ARBA00023125"/>
    </source>
</evidence>
<comment type="caution">
    <text evidence="6">The sequence shown here is derived from an EMBL/GenBank/DDBJ whole genome shotgun (WGS) entry which is preliminary data.</text>
</comment>